<organism evidence="2 3">
    <name type="scientific">Streptomyces hokutonensis</name>
    <dbReference type="NCBI Taxonomy" id="1306990"/>
    <lineage>
        <taxon>Bacteria</taxon>
        <taxon>Bacillati</taxon>
        <taxon>Actinomycetota</taxon>
        <taxon>Actinomycetes</taxon>
        <taxon>Kitasatosporales</taxon>
        <taxon>Streptomycetaceae</taxon>
        <taxon>Streptomyces</taxon>
    </lineage>
</organism>
<keyword evidence="2" id="KW-0547">Nucleotide-binding</keyword>
<evidence type="ECO:0000313" key="3">
    <source>
        <dbReference type="Proteomes" id="UP001601303"/>
    </source>
</evidence>
<dbReference type="GO" id="GO:0005524">
    <property type="term" value="F:ATP binding"/>
    <property type="evidence" value="ECO:0007669"/>
    <property type="project" value="UniProtKB-KW"/>
</dbReference>
<feature type="compositionally biased region" description="Basic and acidic residues" evidence="1">
    <location>
        <begin position="130"/>
        <end position="144"/>
    </location>
</feature>
<protein>
    <submittedName>
        <fullName evidence="2">Large ATP-binding protein</fullName>
    </submittedName>
</protein>
<gene>
    <name evidence="2" type="ORF">ACFYNQ_01175</name>
</gene>
<accession>A0ABW6LVL0</accession>
<keyword evidence="2" id="KW-0067">ATP-binding</keyword>
<dbReference type="RefSeq" id="WP_388101616.1">
    <property type="nucleotide sequence ID" value="NZ_JBIAHM010000001.1"/>
</dbReference>
<keyword evidence="3" id="KW-1185">Reference proteome</keyword>
<feature type="region of interest" description="Disordered" evidence="1">
    <location>
        <begin position="233"/>
        <end position="275"/>
    </location>
</feature>
<evidence type="ECO:0000256" key="1">
    <source>
        <dbReference type="SAM" id="MobiDB-lite"/>
    </source>
</evidence>
<feature type="region of interest" description="Disordered" evidence="1">
    <location>
        <begin position="119"/>
        <end position="144"/>
    </location>
</feature>
<proteinExistence type="predicted"/>
<comment type="caution">
    <text evidence="2">The sequence shown here is derived from an EMBL/GenBank/DDBJ whole genome shotgun (WGS) entry which is preliminary data.</text>
</comment>
<dbReference type="EMBL" id="JBIAHM010000001">
    <property type="protein sequence ID" value="MFE9597173.1"/>
    <property type="molecule type" value="Genomic_DNA"/>
</dbReference>
<name>A0ABW6LVL0_9ACTN</name>
<evidence type="ECO:0000313" key="2">
    <source>
        <dbReference type="EMBL" id="MFE9597173.1"/>
    </source>
</evidence>
<dbReference type="Proteomes" id="UP001601303">
    <property type="component" value="Unassembled WGS sequence"/>
</dbReference>
<reference evidence="2 3" key="1">
    <citation type="submission" date="2024-10" db="EMBL/GenBank/DDBJ databases">
        <title>The Natural Products Discovery Center: Release of the First 8490 Sequenced Strains for Exploring Actinobacteria Biosynthetic Diversity.</title>
        <authorList>
            <person name="Kalkreuter E."/>
            <person name="Kautsar S.A."/>
            <person name="Yang D."/>
            <person name="Bader C.D."/>
            <person name="Teijaro C.N."/>
            <person name="Fluegel L."/>
            <person name="Davis C.M."/>
            <person name="Simpson J.R."/>
            <person name="Lauterbach L."/>
            <person name="Steele A.D."/>
            <person name="Gui C."/>
            <person name="Meng S."/>
            <person name="Li G."/>
            <person name="Viehrig K."/>
            <person name="Ye F."/>
            <person name="Su P."/>
            <person name="Kiefer A.F."/>
            <person name="Nichols A."/>
            <person name="Cepeda A.J."/>
            <person name="Yan W."/>
            <person name="Fan B."/>
            <person name="Jiang Y."/>
            <person name="Adhikari A."/>
            <person name="Zheng C.-J."/>
            <person name="Schuster L."/>
            <person name="Cowan T.M."/>
            <person name="Smanski M.J."/>
            <person name="Chevrette M.G."/>
            <person name="De Carvalho L.P.S."/>
            <person name="Shen B."/>
        </authorList>
    </citation>
    <scope>NUCLEOTIDE SEQUENCE [LARGE SCALE GENOMIC DNA]</scope>
    <source>
        <strain evidence="2 3">NPDC006488</strain>
    </source>
</reference>
<sequence>MNPHDATKQPGAHLVAEMLDVEDPWTLNIAYRPSDPLYRASTLVIGAAHELDELHGRVTRATQAALGVLEPVGRGEFNGSPSSYEPVRSAVQQIGRLVSAQNATYERLVQSIVAYRRLLPEPNPAPPSHTEARDQDNGQVSGRDDDWAVSADLRLRALEAVEAGGLRFHQSGVHGYISLSDARGERPADLVWPETVQRLIADGLLDRDTSEGLYRPGQLISLTPKGEAALRDARTATPRVSAALNRSNTTTLPGTTADPAVVPAPGAATKPSRSR</sequence>
<feature type="compositionally biased region" description="Low complexity" evidence="1">
    <location>
        <begin position="253"/>
        <end position="275"/>
    </location>
</feature>